<dbReference type="AlphaFoldDB" id="A0A815PC54"/>
<dbReference type="GO" id="GO:0016020">
    <property type="term" value="C:membrane"/>
    <property type="evidence" value="ECO:0007669"/>
    <property type="project" value="InterPro"/>
</dbReference>
<dbReference type="InterPro" id="IPR000163">
    <property type="entry name" value="Prohibitin"/>
</dbReference>
<dbReference type="InterPro" id="IPR036013">
    <property type="entry name" value="Band_7/SPFH_dom_sf"/>
</dbReference>
<comment type="similarity">
    <text evidence="1">Belongs to the prohibitin family.</text>
</comment>
<dbReference type="GO" id="GO:0007005">
    <property type="term" value="P:mitochondrion organization"/>
    <property type="evidence" value="ECO:0007669"/>
    <property type="project" value="TreeGrafter"/>
</dbReference>
<dbReference type="SUPFAM" id="SSF117892">
    <property type="entry name" value="Band 7/SPFH domain"/>
    <property type="match status" value="1"/>
</dbReference>
<dbReference type="CDD" id="cd03401">
    <property type="entry name" value="SPFH_prohibitin"/>
    <property type="match status" value="1"/>
</dbReference>
<dbReference type="Pfam" id="PF09752">
    <property type="entry name" value="ABHD18"/>
    <property type="match status" value="1"/>
</dbReference>
<feature type="coiled-coil region" evidence="2">
    <location>
        <begin position="472"/>
        <end position="534"/>
    </location>
</feature>
<dbReference type="PRINTS" id="PR00679">
    <property type="entry name" value="PROHIBITIN"/>
</dbReference>
<sequence length="890" mass="103280">MATAHLGFSYASSKNIPELFTSMFPDSKIAADYAMKDRKLSYMISHGTGHYFVRELVKDVNKAPSYSLLFDETTIVGVRKQLDLHIRYWSESKQCVVTRYWKSIMLGHATADIISRHILDSLKCPSVLIGRDNPNVNKAVETMIDKELRSEREKKTGRAPANGLVSIGSCPLHVIHNAFKHGFTQNEWQVEDILYEFWFFFSRSSARREDYLSVVESIGDGVGRFMKRFVITRWIEVGPVIERVIDQWPILKEYFLVYLPKINKNIINNDRWKRIKNQLDQQQTLVHFQFVLYVYRHIFSKPLTWLQQSEPLVHMLFEECSDLFRNVLISFIKDDLIMNKTVKQLFSITLDSQANQKPDSKLEIGETTRNELKEMSTNDKATFFNDVRLIYLTIAQELKRTLPLNNEFLRHVRFIHPLLRQHESTRNSMMIVARELPHLLSDDELDQLSAEWRLYENETIPNECVKDAHSRYHADQEKMQRLINEKEEAESAAKLLKDRELLLIEKEQKLIDERNVLQRELDNASKMLDEGNSRLEAAVATKNFGDIEVAQLLIGDLQTINITLRILYRPRAELLPKIFCKFGFKICCTKSQFDAIELITQRTLISQRVSELLTERAAQFGLLLDDISITHLSFRSEFTSAVELRQVAQQDVEKQRFLVEKTEQSRQANVIAVEGDARTADLIGKALDEVGDAAEGTANQLSKSRNTVYLPHGPQILLNIIDEKEDQISNSLDDIKDSSTIEMMNFDNLFRRFILIQSFVRGWGNPFHLQEIFTYRREKIGKQKDNQNYINARFRSPLTNYLSHLVSSQVATAHFQLVLSRDQGFSRRRLFTAVPLINQYPIGSILLENPYYGLRKPPDLLHWYQKMKLTSAILHGFSLGRHMTSLAFTK</sequence>
<dbReference type="OrthoDB" id="10024601at2759"/>
<evidence type="ECO:0000256" key="1">
    <source>
        <dbReference type="ARBA" id="ARBA00009658"/>
    </source>
</evidence>
<evidence type="ECO:0000256" key="2">
    <source>
        <dbReference type="SAM" id="Coils"/>
    </source>
</evidence>
<keyword evidence="2" id="KW-0175">Coiled coil</keyword>
<feature type="domain" description="Band 7" evidence="3">
    <location>
        <begin position="591"/>
        <end position="654"/>
    </location>
</feature>
<name>A0A815PC54_9BILA</name>
<dbReference type="PANTHER" id="PTHR23222:SF0">
    <property type="entry name" value="PROHIBITIN 1"/>
    <property type="match status" value="1"/>
</dbReference>
<dbReference type="Proteomes" id="UP000663882">
    <property type="component" value="Unassembled WGS sequence"/>
</dbReference>
<protein>
    <recommendedName>
        <fullName evidence="3">Band 7 domain-containing protein</fullName>
    </recommendedName>
</protein>
<evidence type="ECO:0000259" key="3">
    <source>
        <dbReference type="Pfam" id="PF01145"/>
    </source>
</evidence>
<gene>
    <name evidence="4" type="ORF">RFH988_LOCUS36595</name>
</gene>
<evidence type="ECO:0000313" key="5">
    <source>
        <dbReference type="Proteomes" id="UP000663882"/>
    </source>
</evidence>
<dbReference type="PANTHER" id="PTHR23222">
    <property type="entry name" value="PROHIBITIN"/>
    <property type="match status" value="1"/>
</dbReference>
<comment type="caution">
    <text evidence="4">The sequence shown here is derived from an EMBL/GenBank/DDBJ whole genome shotgun (WGS) entry which is preliminary data.</text>
</comment>
<reference evidence="4" key="1">
    <citation type="submission" date="2021-02" db="EMBL/GenBank/DDBJ databases">
        <authorList>
            <person name="Nowell W R."/>
        </authorList>
    </citation>
    <scope>NUCLEOTIDE SEQUENCE</scope>
</reference>
<evidence type="ECO:0000313" key="4">
    <source>
        <dbReference type="EMBL" id="CAF1447179.1"/>
    </source>
</evidence>
<dbReference type="InterPro" id="IPR001107">
    <property type="entry name" value="Band_7"/>
</dbReference>
<dbReference type="InterPro" id="IPR019149">
    <property type="entry name" value="ABHD18"/>
</dbReference>
<dbReference type="GO" id="GO:0005739">
    <property type="term" value="C:mitochondrion"/>
    <property type="evidence" value="ECO:0007669"/>
    <property type="project" value="TreeGrafter"/>
</dbReference>
<organism evidence="4 5">
    <name type="scientific">Rotaria sordida</name>
    <dbReference type="NCBI Taxonomy" id="392033"/>
    <lineage>
        <taxon>Eukaryota</taxon>
        <taxon>Metazoa</taxon>
        <taxon>Spiralia</taxon>
        <taxon>Gnathifera</taxon>
        <taxon>Rotifera</taxon>
        <taxon>Eurotatoria</taxon>
        <taxon>Bdelloidea</taxon>
        <taxon>Philodinida</taxon>
        <taxon>Philodinidae</taxon>
        <taxon>Rotaria</taxon>
    </lineage>
</organism>
<proteinExistence type="inferred from homology"/>
<dbReference type="EMBL" id="CAJNOO010006436">
    <property type="protein sequence ID" value="CAF1447179.1"/>
    <property type="molecule type" value="Genomic_DNA"/>
</dbReference>
<dbReference type="Pfam" id="PF01145">
    <property type="entry name" value="Band_7"/>
    <property type="match status" value="1"/>
</dbReference>
<accession>A0A815PC54</accession>